<proteinExistence type="inferred from homology"/>
<dbReference type="Pfam" id="PF13460">
    <property type="entry name" value="NAD_binding_10"/>
    <property type="match status" value="1"/>
</dbReference>
<dbReference type="Proteomes" id="UP000799772">
    <property type="component" value="Unassembled WGS sequence"/>
</dbReference>
<accession>A0A9P4M9M6</accession>
<dbReference type="InterPro" id="IPR016040">
    <property type="entry name" value="NAD(P)-bd_dom"/>
</dbReference>
<comment type="similarity">
    <text evidence="1">Belongs to the NmrA-type oxidoreductase family. Isoflavone reductase subfamily.</text>
</comment>
<dbReference type="InterPro" id="IPR036291">
    <property type="entry name" value="NAD(P)-bd_dom_sf"/>
</dbReference>
<dbReference type="Gene3D" id="3.40.50.720">
    <property type="entry name" value="NAD(P)-binding Rossmann-like Domain"/>
    <property type="match status" value="1"/>
</dbReference>
<protein>
    <submittedName>
        <fullName evidence="5">NAD(P)-binding protein</fullName>
    </submittedName>
</protein>
<dbReference type="OrthoDB" id="419598at2759"/>
<keyword evidence="2" id="KW-0521">NADP</keyword>
<dbReference type="AlphaFoldDB" id="A0A9P4M9M6"/>
<dbReference type="SUPFAM" id="SSF51735">
    <property type="entry name" value="NAD(P)-binding Rossmann-fold domains"/>
    <property type="match status" value="1"/>
</dbReference>
<feature type="domain" description="NAD(P)-binding" evidence="4">
    <location>
        <begin position="14"/>
        <end position="110"/>
    </location>
</feature>
<evidence type="ECO:0000313" key="5">
    <source>
        <dbReference type="EMBL" id="KAF2099522.1"/>
    </source>
</evidence>
<evidence type="ECO:0000256" key="2">
    <source>
        <dbReference type="ARBA" id="ARBA00022857"/>
    </source>
</evidence>
<dbReference type="PANTHER" id="PTHR47706">
    <property type="entry name" value="NMRA-LIKE FAMILY PROTEIN"/>
    <property type="match status" value="1"/>
</dbReference>
<evidence type="ECO:0000313" key="6">
    <source>
        <dbReference type="Proteomes" id="UP000799772"/>
    </source>
</evidence>
<keyword evidence="3" id="KW-0560">Oxidoreductase</keyword>
<dbReference type="InterPro" id="IPR051609">
    <property type="entry name" value="NmrA/Isoflavone_reductase-like"/>
</dbReference>
<organism evidence="5 6">
    <name type="scientific">Rhizodiscina lignyota</name>
    <dbReference type="NCBI Taxonomy" id="1504668"/>
    <lineage>
        <taxon>Eukaryota</taxon>
        <taxon>Fungi</taxon>
        <taxon>Dikarya</taxon>
        <taxon>Ascomycota</taxon>
        <taxon>Pezizomycotina</taxon>
        <taxon>Dothideomycetes</taxon>
        <taxon>Pleosporomycetidae</taxon>
        <taxon>Aulographales</taxon>
        <taxon>Rhizodiscinaceae</taxon>
        <taxon>Rhizodiscina</taxon>
    </lineage>
</organism>
<evidence type="ECO:0000256" key="3">
    <source>
        <dbReference type="ARBA" id="ARBA00023002"/>
    </source>
</evidence>
<dbReference type="GO" id="GO:0016491">
    <property type="term" value="F:oxidoreductase activity"/>
    <property type="evidence" value="ECO:0007669"/>
    <property type="project" value="UniProtKB-KW"/>
</dbReference>
<comment type="caution">
    <text evidence="5">The sequence shown here is derived from an EMBL/GenBank/DDBJ whole genome shotgun (WGS) entry which is preliminary data.</text>
</comment>
<keyword evidence="6" id="KW-1185">Reference proteome</keyword>
<dbReference type="PANTHER" id="PTHR47706:SF7">
    <property type="entry name" value="CIPA-LIKE, PUTATIVE (AFU_ORTHOLOGUE AFUA_1G01630)-RELATED"/>
    <property type="match status" value="1"/>
</dbReference>
<gene>
    <name evidence="5" type="ORF">NA57DRAFT_65563</name>
</gene>
<reference evidence="5" key="1">
    <citation type="journal article" date="2020" name="Stud. Mycol.">
        <title>101 Dothideomycetes genomes: a test case for predicting lifestyles and emergence of pathogens.</title>
        <authorList>
            <person name="Haridas S."/>
            <person name="Albert R."/>
            <person name="Binder M."/>
            <person name="Bloem J."/>
            <person name="Labutti K."/>
            <person name="Salamov A."/>
            <person name="Andreopoulos B."/>
            <person name="Baker S."/>
            <person name="Barry K."/>
            <person name="Bills G."/>
            <person name="Bluhm B."/>
            <person name="Cannon C."/>
            <person name="Castanera R."/>
            <person name="Culley D."/>
            <person name="Daum C."/>
            <person name="Ezra D."/>
            <person name="Gonzalez J."/>
            <person name="Henrissat B."/>
            <person name="Kuo A."/>
            <person name="Liang C."/>
            <person name="Lipzen A."/>
            <person name="Lutzoni F."/>
            <person name="Magnuson J."/>
            <person name="Mondo S."/>
            <person name="Nolan M."/>
            <person name="Ohm R."/>
            <person name="Pangilinan J."/>
            <person name="Park H.-J."/>
            <person name="Ramirez L."/>
            <person name="Alfaro M."/>
            <person name="Sun H."/>
            <person name="Tritt A."/>
            <person name="Yoshinaga Y."/>
            <person name="Zwiers L.-H."/>
            <person name="Turgeon B."/>
            <person name="Goodwin S."/>
            <person name="Spatafora J."/>
            <person name="Crous P."/>
            <person name="Grigoriev I."/>
        </authorList>
    </citation>
    <scope>NUCLEOTIDE SEQUENCE</scope>
    <source>
        <strain evidence="5">CBS 133067</strain>
    </source>
</reference>
<dbReference type="EMBL" id="ML978125">
    <property type="protein sequence ID" value="KAF2099522.1"/>
    <property type="molecule type" value="Genomic_DNA"/>
</dbReference>
<sequence>MAAKNHVENVAIVGAGGNMGSYIVKAMLKEGKHKIIAITRADSSSEMPEGLTVKRVNYDSPDELAEALMGQDALIITLSGIAPPEQQMRLVEAAAAANVRWVMPSWFGPDGKNESLRIDTMLDGHITPLLKRIEELGKSSWICLACSFWYEWSLGGGAWGLGQVMYGFDLRNRTVTFIDDGMTKINTSTWPQAGLAVARLFSLKEKPDGPDDKSPALSQLKNDYVYVSSFLASQKDIFESVLRVTGTKEGDWQAKYVDHEERYDEGEKQQQAGDRMGFAKVLYTRVFFPNGDGNFEAKYGLHNDILGLPKGNIDDATKAAFEYGQVPL</sequence>
<evidence type="ECO:0000259" key="4">
    <source>
        <dbReference type="Pfam" id="PF13460"/>
    </source>
</evidence>
<name>A0A9P4M9M6_9PEZI</name>
<evidence type="ECO:0000256" key="1">
    <source>
        <dbReference type="ARBA" id="ARBA00005725"/>
    </source>
</evidence>